<gene>
    <name evidence="4" type="ORF">Z519_05402</name>
</gene>
<dbReference type="EMBL" id="KN846986">
    <property type="protein sequence ID" value="KIW94086.1"/>
    <property type="molecule type" value="Genomic_DNA"/>
</dbReference>
<keyword evidence="5" id="KW-1185">Reference proteome</keyword>
<accession>A0A0D2EW79</accession>
<reference evidence="4" key="1">
    <citation type="submission" date="2015-01" db="EMBL/GenBank/DDBJ databases">
        <title>The Genome Sequence of Cladophialophora bantiana CBS 173.52.</title>
        <authorList>
            <consortium name="The Broad Institute Genomics Platform"/>
            <person name="Cuomo C."/>
            <person name="de Hoog S."/>
            <person name="Gorbushina A."/>
            <person name="Stielow B."/>
            <person name="Teixiera M."/>
            <person name="Abouelleil A."/>
            <person name="Chapman S.B."/>
            <person name="Priest M."/>
            <person name="Young S.K."/>
            <person name="Wortman J."/>
            <person name="Nusbaum C."/>
            <person name="Birren B."/>
        </authorList>
    </citation>
    <scope>NUCLEOTIDE SEQUENCE [LARGE SCALE GENOMIC DNA]</scope>
    <source>
        <strain evidence="4">CBS 173.52</strain>
    </source>
</reference>
<dbReference type="RefSeq" id="XP_016620755.1">
    <property type="nucleotide sequence ID" value="XM_016763142.1"/>
</dbReference>
<evidence type="ECO:0000256" key="2">
    <source>
        <dbReference type="ARBA" id="ARBA00022723"/>
    </source>
</evidence>
<organism evidence="4 5">
    <name type="scientific">Cladophialophora bantiana (strain ATCC 10958 / CBS 173.52 / CDC B-1940 / NIH 8579)</name>
    <name type="common">Xylohypha bantiana</name>
    <dbReference type="NCBI Taxonomy" id="1442370"/>
    <lineage>
        <taxon>Eukaryota</taxon>
        <taxon>Fungi</taxon>
        <taxon>Dikarya</taxon>
        <taxon>Ascomycota</taxon>
        <taxon>Pezizomycotina</taxon>
        <taxon>Eurotiomycetes</taxon>
        <taxon>Chaetothyriomycetidae</taxon>
        <taxon>Chaetothyriales</taxon>
        <taxon>Herpotrichiellaceae</taxon>
        <taxon>Cladophialophora</taxon>
    </lineage>
</organism>
<dbReference type="SUPFAM" id="SSF56529">
    <property type="entry name" value="FAH"/>
    <property type="match status" value="1"/>
</dbReference>
<dbReference type="InterPro" id="IPR011234">
    <property type="entry name" value="Fumarylacetoacetase-like_C"/>
</dbReference>
<evidence type="ECO:0000259" key="3">
    <source>
        <dbReference type="Pfam" id="PF01557"/>
    </source>
</evidence>
<dbReference type="Gene3D" id="3.90.850.10">
    <property type="entry name" value="Fumarylacetoacetase-like, C-terminal domain"/>
    <property type="match status" value="1"/>
</dbReference>
<dbReference type="Proteomes" id="UP000053789">
    <property type="component" value="Unassembled WGS sequence"/>
</dbReference>
<dbReference type="AlphaFoldDB" id="A0A0D2EW79"/>
<protein>
    <recommendedName>
        <fullName evidence="3">Fumarylacetoacetase-like C-terminal domain-containing protein</fullName>
    </recommendedName>
</protein>
<dbReference type="VEuPathDB" id="FungiDB:Z519_05402"/>
<dbReference type="GO" id="GO:0046872">
    <property type="term" value="F:metal ion binding"/>
    <property type="evidence" value="ECO:0007669"/>
    <property type="project" value="UniProtKB-KW"/>
</dbReference>
<comment type="similarity">
    <text evidence="1">Belongs to the FAH family.</text>
</comment>
<dbReference type="Pfam" id="PF01557">
    <property type="entry name" value="FAA_hydrolase"/>
    <property type="match status" value="1"/>
</dbReference>
<dbReference type="HOGENOM" id="CLU_127192_0_0_1"/>
<name>A0A0D2EW79_CLAB1</name>
<dbReference type="GeneID" id="27698330"/>
<dbReference type="OrthoDB" id="411064at2759"/>
<evidence type="ECO:0000256" key="1">
    <source>
        <dbReference type="ARBA" id="ARBA00010211"/>
    </source>
</evidence>
<dbReference type="InterPro" id="IPR036663">
    <property type="entry name" value="Fumarylacetoacetase_C_sf"/>
</dbReference>
<evidence type="ECO:0000313" key="4">
    <source>
        <dbReference type="EMBL" id="KIW94086.1"/>
    </source>
</evidence>
<proteinExistence type="inferred from homology"/>
<dbReference type="GO" id="GO:0003824">
    <property type="term" value="F:catalytic activity"/>
    <property type="evidence" value="ECO:0007669"/>
    <property type="project" value="InterPro"/>
</dbReference>
<feature type="domain" description="Fumarylacetoacetase-like C-terminal" evidence="3">
    <location>
        <begin position="84"/>
        <end position="149"/>
    </location>
</feature>
<evidence type="ECO:0000313" key="5">
    <source>
        <dbReference type="Proteomes" id="UP000053789"/>
    </source>
</evidence>
<dbReference type="PANTHER" id="PTHR11820">
    <property type="entry name" value="ACYLPYRUVASE"/>
    <property type="match status" value="1"/>
</dbReference>
<dbReference type="PANTHER" id="PTHR11820:SF100">
    <property type="entry name" value="FUMARYLACETOACETATE HYDROLASE FAMILY PROTEIN (AFU_ORTHOLOGUE AFUA_4G01490)"/>
    <property type="match status" value="1"/>
</dbReference>
<sequence>MATWTHLNRFQSHNNVYYGDAIFPKGSDPTDVVSIAAAGKLHAHIIEGDGNPISITSPGVKGTGKIAPVEKVLSPIIREQVPIIRCIGLNDMKHIQEGGRTPPPYPSLFIRPSTSLASFDAEIPIPKIAQKTLDYEGELTIVIGRPARRN</sequence>
<keyword evidence="2" id="KW-0479">Metal-binding</keyword>